<dbReference type="Proteomes" id="UP000003452">
    <property type="component" value="Unassembled WGS sequence"/>
</dbReference>
<protein>
    <submittedName>
        <fullName evidence="2">Uncharacterized protein</fullName>
    </submittedName>
</protein>
<sequence length="48" mass="6224">MKVSYRNYKPLLLFPFFVYIKCLPLFLYYKSKQRIFQLLIFYHTRYRY</sequence>
<evidence type="ECO:0000313" key="2">
    <source>
        <dbReference type="EMBL" id="EDY94211.1"/>
    </source>
</evidence>
<keyword evidence="1" id="KW-0812">Transmembrane</keyword>
<accession>B5D3R0</accession>
<reference evidence="2 3" key="1">
    <citation type="submission" date="2008-08" db="EMBL/GenBank/DDBJ databases">
        <title>Draft genome sequence of Bacteroides plebeius (DSM 17135).</title>
        <authorList>
            <person name="Sudarsanam P."/>
            <person name="Ley R."/>
            <person name="Guruge J."/>
            <person name="Turnbaugh P.J."/>
            <person name="Mahowald M."/>
            <person name="Liep D."/>
            <person name="Gordon J."/>
        </authorList>
    </citation>
    <scope>NUCLEOTIDE SEQUENCE [LARGE SCALE GENOMIC DNA]</scope>
    <source>
        <strain evidence="3">DSM 17135 / JCM 12973 / M2</strain>
    </source>
</reference>
<gene>
    <name evidence="2" type="ORF">BACPLE_03665</name>
</gene>
<dbReference type="AlphaFoldDB" id="B5D3R0"/>
<reference evidence="2 3" key="2">
    <citation type="submission" date="2008-08" db="EMBL/GenBank/DDBJ databases">
        <authorList>
            <person name="Fulton L."/>
            <person name="Clifton S."/>
            <person name="Fulton B."/>
            <person name="Xu J."/>
            <person name="Minx P."/>
            <person name="Pepin K.H."/>
            <person name="Johnson M."/>
            <person name="Thiruvilangam P."/>
            <person name="Bhonagiri V."/>
            <person name="Nash W.E."/>
            <person name="Mardis E.R."/>
            <person name="Wilson R.K."/>
        </authorList>
    </citation>
    <scope>NUCLEOTIDE SEQUENCE [LARGE SCALE GENOMIC DNA]</scope>
    <source>
        <strain evidence="3">DSM 17135 / JCM 12973 / M2</strain>
    </source>
</reference>
<feature type="transmembrane region" description="Helical" evidence="1">
    <location>
        <begin position="12"/>
        <end position="29"/>
    </location>
</feature>
<name>B5D3R0_PHOPM</name>
<evidence type="ECO:0000313" key="3">
    <source>
        <dbReference type="Proteomes" id="UP000003452"/>
    </source>
</evidence>
<organism evidence="2 3">
    <name type="scientific">Phocaeicola plebeius (strain DSM 17135 / JCM 12973 / CCUG 54634 / M2)</name>
    <name type="common">Bacteroides plebeius</name>
    <dbReference type="NCBI Taxonomy" id="484018"/>
    <lineage>
        <taxon>Bacteria</taxon>
        <taxon>Pseudomonadati</taxon>
        <taxon>Bacteroidota</taxon>
        <taxon>Bacteroidia</taxon>
        <taxon>Bacteroidales</taxon>
        <taxon>Bacteroidaceae</taxon>
        <taxon>Phocaeicola</taxon>
    </lineage>
</organism>
<proteinExistence type="predicted"/>
<keyword evidence="1" id="KW-1133">Transmembrane helix</keyword>
<dbReference type="EMBL" id="ABQC02000024">
    <property type="protein sequence ID" value="EDY94211.1"/>
    <property type="molecule type" value="Genomic_DNA"/>
</dbReference>
<evidence type="ECO:0000256" key="1">
    <source>
        <dbReference type="SAM" id="Phobius"/>
    </source>
</evidence>
<dbReference type="HOGENOM" id="CLU_3149627_0_0_10"/>
<keyword evidence="1" id="KW-0472">Membrane</keyword>
<comment type="caution">
    <text evidence="2">The sequence shown here is derived from an EMBL/GenBank/DDBJ whole genome shotgun (WGS) entry which is preliminary data.</text>
</comment>